<gene>
    <name evidence="3" type="primary">rpfG</name>
    <name evidence="3" type="ORF">SCFA_30053</name>
</gene>
<protein>
    <submittedName>
        <fullName evidence="3">Cyclic di-GMP phosphodiesterase response regulator RpfG</fullName>
        <ecNumber evidence="3">3.1.4.52</ecNumber>
    </submittedName>
</protein>
<reference evidence="3" key="1">
    <citation type="submission" date="2019-03" db="EMBL/GenBank/DDBJ databases">
        <authorList>
            <person name="Hao L."/>
        </authorList>
    </citation>
    <scope>NUCLEOTIDE SEQUENCE</scope>
</reference>
<dbReference type="InterPro" id="IPR037522">
    <property type="entry name" value="HD_GYP_dom"/>
</dbReference>
<dbReference type="InterPro" id="IPR043128">
    <property type="entry name" value="Rev_trsase/Diguanyl_cyclase"/>
</dbReference>
<evidence type="ECO:0000259" key="1">
    <source>
        <dbReference type="PROSITE" id="PS50887"/>
    </source>
</evidence>
<sequence>MCNDRLTRYVIDQTLELSPEFIKQNAEVIPLLFQVSLLSEVDVRVEKISDLFLNFIEHITSFDAALVYIWAPQNAWFCKGLQGEVPKSIENGDIFTFTVRDRAKPILISDVSETGLGAHELPIMFQSMIALPIYRDTKIIGCLELFRKTGPCFDMNDLVLIKHLLLGSENILQQVITPEADYDEALDIRTDVPQKHVLLDILNQYEELSKRLSFPLSVAIMEIEDRDKFGLYQHIPEGVRMLKSLPKMIQDGLRRYDKVIRYEELSFFVILPGCSSQDAITALHNATLNLGADLANNMTIGIATLPDEAQDAKGLINVAHQALSHAKKKGIHMARYSQTGAIKQTNISLELRMKKIINSGPHVEVLNDLLDLLRIQCQAEDISIRNEAPGSPVNWQGYDLGYIYHQGLPDDIYEWIVTYITPSWAVALGLDPDIRNWYLGLLTTASILSDLRAGYPMGYSIRVADQMFTLAKEMGKGEAQAAQWANSALAANIGYLGIPTSIFTKGEITPFDRKKISAHTFIGTKILQDVTVLNCDADLIMYHHENMDGSGYPRGLKGDDIPLSARAMRVIDTYNAITTPRLYRFQLNHQEALRELCAMSGKTLDPDIASLFVDIIGF</sequence>
<dbReference type="EC" id="3.1.4.52" evidence="3"/>
<dbReference type="Gene3D" id="1.10.3210.10">
    <property type="entry name" value="Hypothetical protein af1432"/>
    <property type="match status" value="1"/>
</dbReference>
<dbReference type="CDD" id="cd00077">
    <property type="entry name" value="HDc"/>
    <property type="match status" value="1"/>
</dbReference>
<dbReference type="AlphaFoldDB" id="A0A485M5V0"/>
<dbReference type="PANTHER" id="PTHR45228:SF4">
    <property type="entry name" value="LIPOPROTEIN"/>
    <property type="match status" value="1"/>
</dbReference>
<dbReference type="InterPro" id="IPR000160">
    <property type="entry name" value="GGDEF_dom"/>
</dbReference>
<dbReference type="Gene3D" id="3.30.450.40">
    <property type="match status" value="1"/>
</dbReference>
<feature type="domain" description="GGDEF" evidence="1">
    <location>
        <begin position="214"/>
        <end position="339"/>
    </location>
</feature>
<dbReference type="PROSITE" id="PS51832">
    <property type="entry name" value="HD_GYP"/>
    <property type="match status" value="1"/>
</dbReference>
<dbReference type="InterPro" id="IPR029016">
    <property type="entry name" value="GAF-like_dom_sf"/>
</dbReference>
<dbReference type="PROSITE" id="PS50887">
    <property type="entry name" value="GGDEF"/>
    <property type="match status" value="1"/>
</dbReference>
<dbReference type="InterPro" id="IPR003607">
    <property type="entry name" value="HD/PDEase_dom"/>
</dbReference>
<dbReference type="Pfam" id="PF00990">
    <property type="entry name" value="GGDEF"/>
    <property type="match status" value="1"/>
</dbReference>
<organism evidence="3">
    <name type="scientific">anaerobic digester metagenome</name>
    <dbReference type="NCBI Taxonomy" id="1263854"/>
    <lineage>
        <taxon>unclassified sequences</taxon>
        <taxon>metagenomes</taxon>
        <taxon>ecological metagenomes</taxon>
    </lineage>
</organism>
<feature type="domain" description="HD-GYP" evidence="2">
    <location>
        <begin position="434"/>
        <end position="618"/>
    </location>
</feature>
<dbReference type="EMBL" id="CAADRM010000092">
    <property type="protein sequence ID" value="VFU14524.1"/>
    <property type="molecule type" value="Genomic_DNA"/>
</dbReference>
<dbReference type="SUPFAM" id="SSF55781">
    <property type="entry name" value="GAF domain-like"/>
    <property type="match status" value="1"/>
</dbReference>
<dbReference type="Pfam" id="PF13487">
    <property type="entry name" value="HD_5"/>
    <property type="match status" value="1"/>
</dbReference>
<accession>A0A485M5V0</accession>
<dbReference type="InterPro" id="IPR029787">
    <property type="entry name" value="Nucleotide_cyclase"/>
</dbReference>
<proteinExistence type="predicted"/>
<dbReference type="SMART" id="SM00267">
    <property type="entry name" value="GGDEF"/>
    <property type="match status" value="1"/>
</dbReference>
<dbReference type="SUPFAM" id="SSF55073">
    <property type="entry name" value="Nucleotide cyclase"/>
    <property type="match status" value="1"/>
</dbReference>
<dbReference type="Gene3D" id="3.30.70.270">
    <property type="match status" value="1"/>
</dbReference>
<dbReference type="SUPFAM" id="SSF109604">
    <property type="entry name" value="HD-domain/PDEase-like"/>
    <property type="match status" value="1"/>
</dbReference>
<dbReference type="InterPro" id="IPR052020">
    <property type="entry name" value="Cyclic_di-GMP/3'3'-cGAMP_PDE"/>
</dbReference>
<evidence type="ECO:0000313" key="3">
    <source>
        <dbReference type="EMBL" id="VFU14524.1"/>
    </source>
</evidence>
<name>A0A485M5V0_9ZZZZ</name>
<keyword evidence="3" id="KW-0378">Hydrolase</keyword>
<dbReference type="PANTHER" id="PTHR45228">
    <property type="entry name" value="CYCLIC DI-GMP PHOSPHODIESTERASE TM_0186-RELATED"/>
    <property type="match status" value="1"/>
</dbReference>
<dbReference type="GO" id="GO:0071111">
    <property type="term" value="F:cyclic-guanylate-specific phosphodiesterase activity"/>
    <property type="evidence" value="ECO:0007669"/>
    <property type="project" value="UniProtKB-EC"/>
</dbReference>
<evidence type="ECO:0000259" key="2">
    <source>
        <dbReference type="PROSITE" id="PS51832"/>
    </source>
</evidence>